<organism evidence="2 3">
    <name type="scientific">Brevibacillus porteri</name>
    <dbReference type="NCBI Taxonomy" id="2126350"/>
    <lineage>
        <taxon>Bacteria</taxon>
        <taxon>Bacillati</taxon>
        <taxon>Bacillota</taxon>
        <taxon>Bacilli</taxon>
        <taxon>Bacillales</taxon>
        <taxon>Paenibacillaceae</taxon>
        <taxon>Brevibacillus</taxon>
    </lineage>
</organism>
<evidence type="ECO:0000313" key="3">
    <source>
        <dbReference type="Proteomes" id="UP000241645"/>
    </source>
</evidence>
<keyword evidence="3" id="KW-1185">Reference proteome</keyword>
<evidence type="ECO:0000259" key="1">
    <source>
        <dbReference type="Pfam" id="PF08818"/>
    </source>
</evidence>
<protein>
    <submittedName>
        <fullName evidence="2">DUF1801 domain-containing protein</fullName>
    </submittedName>
</protein>
<evidence type="ECO:0000313" key="2">
    <source>
        <dbReference type="EMBL" id="PSK11372.1"/>
    </source>
</evidence>
<gene>
    <name evidence="2" type="ORF">C7R92_10600</name>
</gene>
<comment type="caution">
    <text evidence="2">The sequence shown here is derived from an EMBL/GenBank/DDBJ whole genome shotgun (WGS) entry which is preliminary data.</text>
</comment>
<dbReference type="InterPro" id="IPR014922">
    <property type="entry name" value="YdhG-like"/>
</dbReference>
<name>A0ABX5FTY6_9BACL</name>
<reference evidence="2 3" key="1">
    <citation type="submission" date="2018-03" db="EMBL/GenBank/DDBJ databases">
        <title>Brevisbacillus phylogenomics.</title>
        <authorList>
            <person name="Dunlap C."/>
        </authorList>
    </citation>
    <scope>NUCLEOTIDE SEQUENCE [LARGE SCALE GENOMIC DNA]</scope>
    <source>
        <strain evidence="2 3">NRRL B-41110</strain>
    </source>
</reference>
<dbReference type="SUPFAM" id="SSF159888">
    <property type="entry name" value="YdhG-like"/>
    <property type="match status" value="1"/>
</dbReference>
<dbReference type="Proteomes" id="UP000241645">
    <property type="component" value="Unassembled WGS sequence"/>
</dbReference>
<feature type="domain" description="YdhG-like" evidence="1">
    <location>
        <begin position="49"/>
        <end position="140"/>
    </location>
</feature>
<accession>A0ABX5FTY6</accession>
<dbReference type="Gene3D" id="3.90.1150.200">
    <property type="match status" value="1"/>
</dbReference>
<dbReference type="Pfam" id="PF08818">
    <property type="entry name" value="DUF1801"/>
    <property type="match status" value="1"/>
</dbReference>
<dbReference type="EMBL" id="PXZO01000017">
    <property type="protein sequence ID" value="PSK11372.1"/>
    <property type="molecule type" value="Genomic_DNA"/>
</dbReference>
<sequence length="145" mass="16726">MRLRRVGWRRKKRRPGCNQAPSLLGSGGLFMNQQVTDYIQNITNESQVEVCNRIRQLIHENIPNVEEQVKYKQAFYSIQGKQTCVYFPAKDWIHVTLFQAANLDAPAGFFEKSDHADRKTIKIRNGKEFDFDVLAGLLKKLGEAQ</sequence>
<proteinExistence type="predicted"/>